<dbReference type="Gene3D" id="3.30.420.240">
    <property type="match status" value="1"/>
</dbReference>
<dbReference type="AlphaFoldDB" id="A0A0F8XCZ7"/>
<name>A0A0F8XCZ7_9ZZZZ</name>
<comment type="caution">
    <text evidence="1">The sequence shown here is derived from an EMBL/GenBank/DDBJ whole genome shotgun (WGS) entry which is preliminary data.</text>
</comment>
<evidence type="ECO:0000313" key="1">
    <source>
        <dbReference type="EMBL" id="KKK67047.1"/>
    </source>
</evidence>
<proteinExistence type="predicted"/>
<organism evidence="1">
    <name type="scientific">marine sediment metagenome</name>
    <dbReference type="NCBI Taxonomy" id="412755"/>
    <lineage>
        <taxon>unclassified sequences</taxon>
        <taxon>metagenomes</taxon>
        <taxon>ecological metagenomes</taxon>
    </lineage>
</organism>
<protein>
    <submittedName>
        <fullName evidence="1">Uncharacterized protein</fullName>
    </submittedName>
</protein>
<gene>
    <name evidence="1" type="ORF">LCGC14_2958000</name>
</gene>
<accession>A0A0F8XCZ7</accession>
<dbReference type="EMBL" id="LAZR01059794">
    <property type="protein sequence ID" value="KKK67047.1"/>
    <property type="molecule type" value="Genomic_DNA"/>
</dbReference>
<sequence>LDQLQDKLGRRRVVGLDNSTKGIQVAGEEKRAKILKEDLYSNVLMLMETGRLELVSDLDLLRSMKSITFEYTADKKIKIFGNYSHLTEALVRACWCVKDKGLGLYIM</sequence>
<reference evidence="1" key="1">
    <citation type="journal article" date="2015" name="Nature">
        <title>Complex archaea that bridge the gap between prokaryotes and eukaryotes.</title>
        <authorList>
            <person name="Spang A."/>
            <person name="Saw J.H."/>
            <person name="Jorgensen S.L."/>
            <person name="Zaremba-Niedzwiedzka K."/>
            <person name="Martijn J."/>
            <person name="Lind A.E."/>
            <person name="van Eijk R."/>
            <person name="Schleper C."/>
            <person name="Guy L."/>
            <person name="Ettema T.J."/>
        </authorList>
    </citation>
    <scope>NUCLEOTIDE SEQUENCE</scope>
</reference>
<feature type="non-terminal residue" evidence="1">
    <location>
        <position position="1"/>
    </location>
</feature>